<comment type="caution">
    <text evidence="2">The sequence shown here is derived from an EMBL/GenBank/DDBJ whole genome shotgun (WGS) entry which is preliminary data.</text>
</comment>
<keyword evidence="1" id="KW-0812">Transmembrane</keyword>
<feature type="transmembrane region" description="Helical" evidence="1">
    <location>
        <begin position="20"/>
        <end position="38"/>
    </location>
</feature>
<feature type="transmembrane region" description="Helical" evidence="1">
    <location>
        <begin position="100"/>
        <end position="118"/>
    </location>
</feature>
<feature type="transmembrane region" description="Helical" evidence="1">
    <location>
        <begin position="58"/>
        <end position="79"/>
    </location>
</feature>
<organism evidence="2 3">
    <name type="scientific">Prevotella veroralis F0319</name>
    <dbReference type="NCBI Taxonomy" id="649761"/>
    <lineage>
        <taxon>Bacteria</taxon>
        <taxon>Pseudomonadati</taxon>
        <taxon>Bacteroidota</taxon>
        <taxon>Bacteroidia</taxon>
        <taxon>Bacteroidales</taxon>
        <taxon>Prevotellaceae</taxon>
        <taxon>Prevotella</taxon>
    </lineage>
</organism>
<feature type="transmembrane region" description="Helical" evidence="1">
    <location>
        <begin position="142"/>
        <end position="166"/>
    </location>
</feature>
<dbReference type="OrthoDB" id="1082916at2"/>
<dbReference type="STRING" id="649761.HMPREF0973_00014"/>
<reference evidence="2 3" key="1">
    <citation type="submission" date="2009-09" db="EMBL/GenBank/DDBJ databases">
        <authorList>
            <person name="Weinstock G."/>
            <person name="Sodergren E."/>
            <person name="Clifton S."/>
            <person name="Fulton L."/>
            <person name="Fulton B."/>
            <person name="Courtney L."/>
            <person name="Fronick C."/>
            <person name="Harrison M."/>
            <person name="Strong C."/>
            <person name="Farmer C."/>
            <person name="Delahaunty K."/>
            <person name="Markovic C."/>
            <person name="Hall O."/>
            <person name="Minx P."/>
            <person name="Tomlinson C."/>
            <person name="Mitreva M."/>
            <person name="Nelson J."/>
            <person name="Hou S."/>
            <person name="Wollam A."/>
            <person name="Pepin K.H."/>
            <person name="Johnson M."/>
            <person name="Bhonagiri V."/>
            <person name="Nash W.E."/>
            <person name="Warren W."/>
            <person name="Chinwalla A."/>
            <person name="Mardis E.R."/>
            <person name="Wilson R.K."/>
        </authorList>
    </citation>
    <scope>NUCLEOTIDE SEQUENCE [LARGE SCALE GENOMIC DNA]</scope>
    <source>
        <strain evidence="2 3">F0319</strain>
    </source>
</reference>
<dbReference type="HOGENOM" id="CLU_1601207_0_0_10"/>
<keyword evidence="1" id="KW-0472">Membrane</keyword>
<keyword evidence="3" id="KW-1185">Reference proteome</keyword>
<evidence type="ECO:0000313" key="2">
    <source>
        <dbReference type="EMBL" id="EEX20041.1"/>
    </source>
</evidence>
<evidence type="ECO:0000313" key="3">
    <source>
        <dbReference type="Proteomes" id="UP000003327"/>
    </source>
</evidence>
<dbReference type="eggNOG" id="ENOG5033P3N">
    <property type="taxonomic scope" value="Bacteria"/>
</dbReference>
<proteinExistence type="predicted"/>
<accession>C9MK97</accession>
<dbReference type="RefSeq" id="WP_004381609.1">
    <property type="nucleotide sequence ID" value="NZ_GG698712.1"/>
</dbReference>
<dbReference type="AlphaFoldDB" id="C9MK97"/>
<evidence type="ECO:0000256" key="1">
    <source>
        <dbReference type="SAM" id="Phobius"/>
    </source>
</evidence>
<sequence>MKKKIKGITKMDEERISQRILYVIVALIAVVFMAFYLFGFNEPLASDPAFNAPLLTDVLIGFMWFLLVVAVVAALVAMVKGLRTSNQEEGLSNGIPSRKIAYITYGVTILLLVLSFALGSSKAMMVNGAHFTDAFWLRVTDMFVNTSLSLLVIAAGVVIFGATRYYRKEHQK</sequence>
<protein>
    <submittedName>
        <fullName evidence="2">Uncharacterized protein</fullName>
    </submittedName>
</protein>
<dbReference type="EMBL" id="ACVA01000002">
    <property type="protein sequence ID" value="EEX20041.1"/>
    <property type="molecule type" value="Genomic_DNA"/>
</dbReference>
<name>C9MK97_9BACT</name>
<dbReference type="Proteomes" id="UP000003327">
    <property type="component" value="Unassembled WGS sequence"/>
</dbReference>
<gene>
    <name evidence="2" type="ORF">HMPREF0973_00014</name>
</gene>
<keyword evidence="1" id="KW-1133">Transmembrane helix</keyword>